<evidence type="ECO:0000256" key="9">
    <source>
        <dbReference type="ARBA" id="ARBA00023136"/>
    </source>
</evidence>
<proteinExistence type="predicted"/>
<reference evidence="15" key="1">
    <citation type="submission" date="2016-10" db="EMBL/GenBank/DDBJ databases">
        <authorList>
            <person name="Varghese N."/>
            <person name="Submissions S."/>
        </authorList>
    </citation>
    <scope>NUCLEOTIDE SEQUENCE [LARGE SCALE GENOMIC DNA]</scope>
    <source>
        <strain evidence="15">LMG 26416</strain>
    </source>
</reference>
<evidence type="ECO:0000256" key="6">
    <source>
        <dbReference type="ARBA" id="ARBA00022692"/>
    </source>
</evidence>
<comment type="function">
    <text evidence="11">Catalytic subunit of cellulose synthase. It polymerizes uridine 5'-diphosphate glucose to cellulose.</text>
</comment>
<dbReference type="Pfam" id="PF07238">
    <property type="entry name" value="PilZ"/>
    <property type="match status" value="1"/>
</dbReference>
<keyword evidence="4 11" id="KW-0328">Glycosyltransferase</keyword>
<comment type="cofactor">
    <cofactor evidence="11">
        <name>Mg(2+)</name>
        <dbReference type="ChEBI" id="CHEBI:18420"/>
    </cofactor>
</comment>
<protein>
    <recommendedName>
        <fullName evidence="11">Cellulose synthase catalytic subunit [UDP-forming]</fullName>
        <ecNumber evidence="11">2.4.1.12</ecNumber>
    </recommendedName>
</protein>
<dbReference type="AlphaFoldDB" id="A0A1H7LDP2"/>
<dbReference type="GO" id="GO:0035438">
    <property type="term" value="F:cyclic-di-GMP binding"/>
    <property type="evidence" value="ECO:0007669"/>
    <property type="project" value="InterPro"/>
</dbReference>
<dbReference type="FunFam" id="3.90.550.10:FF:000061">
    <property type="entry name" value="Cellulose synthase catalytic subunit [UDP-forming]"/>
    <property type="match status" value="1"/>
</dbReference>
<keyword evidence="9 11" id="KW-0472">Membrane</keyword>
<evidence type="ECO:0000256" key="10">
    <source>
        <dbReference type="ARBA" id="ARBA00048682"/>
    </source>
</evidence>
<feature type="transmembrane region" description="Helical" evidence="11">
    <location>
        <begin position="650"/>
        <end position="670"/>
    </location>
</feature>
<keyword evidence="8 11" id="KW-1133">Transmembrane helix</keyword>
<dbReference type="GO" id="GO:0006011">
    <property type="term" value="P:UDP-alpha-D-glucose metabolic process"/>
    <property type="evidence" value="ECO:0007669"/>
    <property type="project" value="InterPro"/>
</dbReference>
<dbReference type="UniPathway" id="UPA00694"/>
<evidence type="ECO:0000256" key="11">
    <source>
        <dbReference type="RuleBase" id="RU365020"/>
    </source>
</evidence>
<dbReference type="PRINTS" id="PR01439">
    <property type="entry name" value="CELLSNTHASEA"/>
</dbReference>
<feature type="domain" description="Glycosyltransferase 2-like" evidence="12">
    <location>
        <begin position="288"/>
        <end position="458"/>
    </location>
</feature>
<dbReference type="InterPro" id="IPR029044">
    <property type="entry name" value="Nucleotide-diphossugar_trans"/>
</dbReference>
<dbReference type="SUPFAM" id="SSF141371">
    <property type="entry name" value="PilZ domain-like"/>
    <property type="match status" value="1"/>
</dbReference>
<dbReference type="EMBL" id="FOAJ01000004">
    <property type="protein sequence ID" value="SEK97071.1"/>
    <property type="molecule type" value="Genomic_DNA"/>
</dbReference>
<dbReference type="Gene3D" id="2.40.10.220">
    <property type="entry name" value="predicted glycosyltransferase like domains"/>
    <property type="match status" value="1"/>
</dbReference>
<keyword evidence="3 11" id="KW-0997">Cell inner membrane</keyword>
<keyword evidence="11" id="KW-0973">c-di-GMP</keyword>
<dbReference type="STRING" id="416943.SAMN05445871_3865"/>
<dbReference type="NCBIfam" id="TIGR03030">
    <property type="entry name" value="CelA"/>
    <property type="match status" value="1"/>
</dbReference>
<comment type="subcellular location">
    <subcellularLocation>
        <location evidence="1">Cell inner membrane</location>
        <topology evidence="1">Multi-pass membrane protein</topology>
    </subcellularLocation>
</comment>
<dbReference type="InterPro" id="IPR050321">
    <property type="entry name" value="Glycosyltr_2/OpgH_subfam"/>
</dbReference>
<feature type="domain" description="PilZ" evidence="13">
    <location>
        <begin position="705"/>
        <end position="800"/>
    </location>
</feature>
<evidence type="ECO:0000313" key="15">
    <source>
        <dbReference type="Proteomes" id="UP000199120"/>
    </source>
</evidence>
<evidence type="ECO:0000313" key="14">
    <source>
        <dbReference type="EMBL" id="SEK97071.1"/>
    </source>
</evidence>
<dbReference type="GO" id="GO:0005886">
    <property type="term" value="C:plasma membrane"/>
    <property type="evidence" value="ECO:0007669"/>
    <property type="project" value="UniProtKB-SubCell"/>
</dbReference>
<evidence type="ECO:0000256" key="8">
    <source>
        <dbReference type="ARBA" id="ARBA00022989"/>
    </source>
</evidence>
<dbReference type="GO" id="GO:0030244">
    <property type="term" value="P:cellulose biosynthetic process"/>
    <property type="evidence" value="ECO:0007669"/>
    <property type="project" value="UniProtKB-KW"/>
</dbReference>
<feature type="transmembrane region" description="Helical" evidence="11">
    <location>
        <begin position="206"/>
        <end position="227"/>
    </location>
</feature>
<evidence type="ECO:0000259" key="12">
    <source>
        <dbReference type="Pfam" id="PF00535"/>
    </source>
</evidence>
<evidence type="ECO:0000256" key="5">
    <source>
        <dbReference type="ARBA" id="ARBA00022679"/>
    </source>
</evidence>
<feature type="transmembrane region" description="Helical" evidence="11">
    <location>
        <begin position="599"/>
        <end position="621"/>
    </location>
</feature>
<dbReference type="RefSeq" id="WP_244283849.1">
    <property type="nucleotide sequence ID" value="NZ_FNSR01000002.1"/>
</dbReference>
<keyword evidence="7 11" id="KW-0135">Cellulose biosynthesis</keyword>
<feature type="transmembrane region" description="Helical" evidence="11">
    <location>
        <begin position="542"/>
        <end position="561"/>
    </location>
</feature>
<keyword evidence="15" id="KW-1185">Reference proteome</keyword>
<evidence type="ECO:0000256" key="2">
    <source>
        <dbReference type="ARBA" id="ARBA00022475"/>
    </source>
</evidence>
<dbReference type="SUPFAM" id="SSF53448">
    <property type="entry name" value="Nucleotide-diphospho-sugar transferases"/>
    <property type="match status" value="1"/>
</dbReference>
<feature type="transmembrane region" description="Helical" evidence="11">
    <location>
        <begin position="242"/>
        <end position="262"/>
    </location>
</feature>
<evidence type="ECO:0000256" key="1">
    <source>
        <dbReference type="ARBA" id="ARBA00004429"/>
    </source>
</evidence>
<evidence type="ECO:0000256" key="3">
    <source>
        <dbReference type="ARBA" id="ARBA00022519"/>
    </source>
</evidence>
<evidence type="ECO:0000256" key="7">
    <source>
        <dbReference type="ARBA" id="ARBA00022916"/>
    </source>
</evidence>
<organism evidence="14 15">
    <name type="scientific">Paraburkholderia caballeronis</name>
    <dbReference type="NCBI Taxonomy" id="416943"/>
    <lineage>
        <taxon>Bacteria</taxon>
        <taxon>Pseudomonadati</taxon>
        <taxon>Pseudomonadota</taxon>
        <taxon>Betaproteobacteria</taxon>
        <taxon>Burkholderiales</taxon>
        <taxon>Burkholderiaceae</taxon>
        <taxon>Paraburkholderia</taxon>
    </lineage>
</organism>
<accession>A0A1H7LDP2</accession>
<feature type="transmembrane region" description="Helical" evidence="11">
    <location>
        <begin position="567"/>
        <end position="587"/>
    </location>
</feature>
<feature type="transmembrane region" description="Helical" evidence="11">
    <location>
        <begin position="109"/>
        <end position="127"/>
    </location>
</feature>
<comment type="pathway">
    <text evidence="11">Glycan metabolism; bacterial cellulose biosynthesis.</text>
</comment>
<feature type="transmembrane region" description="Helical" evidence="11">
    <location>
        <begin position="682"/>
        <end position="700"/>
    </location>
</feature>
<keyword evidence="5 11" id="KW-0808">Transferase</keyword>
<dbReference type="GO" id="GO:0016760">
    <property type="term" value="F:cellulose synthase (UDP-forming) activity"/>
    <property type="evidence" value="ECO:0007669"/>
    <property type="project" value="UniProtKB-EC"/>
</dbReference>
<evidence type="ECO:0000259" key="13">
    <source>
        <dbReference type="Pfam" id="PF07238"/>
    </source>
</evidence>
<dbReference type="EC" id="2.4.1.12" evidence="11"/>
<gene>
    <name evidence="14" type="ORF">SAMN05192542_104313</name>
</gene>
<dbReference type="NCBIfam" id="NF008558">
    <property type="entry name" value="PRK11498.1"/>
    <property type="match status" value="1"/>
</dbReference>
<dbReference type="PANTHER" id="PTHR43867:SF2">
    <property type="entry name" value="CELLULOSE SYNTHASE CATALYTIC SUBUNIT A [UDP-FORMING]"/>
    <property type="match status" value="1"/>
</dbReference>
<dbReference type="InterPro" id="IPR003919">
    <property type="entry name" value="Cell_synth_A"/>
</dbReference>
<sequence length="856" mass="96742">MIGDYLRGGLTALRRMTGESLGVAPDARGGVWFVRCFFMPPRAGRRDVPLIWLNFLGRHIASQLGIGSDRRLSVWIWRLFFRTRVRRRRLAADLRKVHRRRERTRRRHAVLFKWFALLFTPLARVAGRAWTALASRLPAFDWDATNRRLETGAAAADRVPYLRHVVLAMAFVIGVVICTTPMSLGEQFRLFALVMLTVLLVRRAPGRLATLLIVMLSMLMAGRYVWWRTTQTLHLPDPLEAVVGYVLFAAELYTWIVLLLGYMQTAWPLNRKPYPLPGDRSTWPTVDVYIPTYNEPLSVVQPTVYAATGIDWPHDKLNVYLLDDGTREEFRKFAEEAGVGYIVRDEHTHAKAGNINHALTVTSGEFIAIFDCDHIPVRSFLQTTMGQFIADPKCAVVQTPHHFFSPDPFERNFDTFHRVPNEGSLFYGLIQDGNDFWNATFFCGSCAVIRRGPLEEIGGIAVETVTEDCHTSLRLHRRGYNSAYLRTVQAAGLATESLSGHIGQRIRWARGMAQIFRVDNPWTGRGLTLFQRICYSNAMLHFFYGIPRIVFLLMPGAYLFFGLHMINTQAVIILAYVLPYLFLSNLANSRIQGQYRHSFWAEVYESVLAWYIVLPTTMALINPKLGKFNVTAKGGQIYDDYLDWTISKPYLVLLGVNVAAMLAGVFRIVFLHSAEPATVLMNMAWGTINLIVLGAAVGVAQEARQVRVSHRIPLSVPATLLLPDGRTLACSTENYSVGGLGLILPARARLAAGERIGVCLTRGVNEHHFPGVVARVSDRRLGVRLELTPERERELIQCTFGRADAWLNWEETPAADAPLHGLREVIAMGYQGYLRLIDACMDALEQFFTRRKPRPQ</sequence>
<dbReference type="Gene3D" id="3.90.550.10">
    <property type="entry name" value="Spore Coat Polysaccharide Biosynthesis Protein SpsA, Chain A"/>
    <property type="match status" value="1"/>
</dbReference>
<dbReference type="InterPro" id="IPR009875">
    <property type="entry name" value="PilZ_domain"/>
</dbReference>
<dbReference type="InterPro" id="IPR001173">
    <property type="entry name" value="Glyco_trans_2-like"/>
</dbReference>
<evidence type="ECO:0000256" key="4">
    <source>
        <dbReference type="ARBA" id="ARBA00022676"/>
    </source>
</evidence>
<dbReference type="PANTHER" id="PTHR43867">
    <property type="entry name" value="CELLULOSE SYNTHASE CATALYTIC SUBUNIT A [UDP-FORMING]"/>
    <property type="match status" value="1"/>
</dbReference>
<comment type="catalytic activity">
    <reaction evidence="10 11">
        <text>[(1-&gt;4)-beta-D-glucosyl](n) + UDP-alpha-D-glucose = [(1-&gt;4)-beta-D-glucosyl](n+1) + UDP + H(+)</text>
        <dbReference type="Rhea" id="RHEA:19929"/>
        <dbReference type="Rhea" id="RHEA-COMP:10033"/>
        <dbReference type="Rhea" id="RHEA-COMP:10034"/>
        <dbReference type="ChEBI" id="CHEBI:15378"/>
        <dbReference type="ChEBI" id="CHEBI:18246"/>
        <dbReference type="ChEBI" id="CHEBI:58223"/>
        <dbReference type="ChEBI" id="CHEBI:58885"/>
        <dbReference type="EC" id="2.4.1.12"/>
    </reaction>
</comment>
<dbReference type="Pfam" id="PF00535">
    <property type="entry name" value="Glycos_transf_2"/>
    <property type="match status" value="1"/>
</dbReference>
<keyword evidence="6 11" id="KW-0812">Transmembrane</keyword>
<feature type="transmembrane region" description="Helical" evidence="11">
    <location>
        <begin position="165"/>
        <end position="185"/>
    </location>
</feature>
<dbReference type="CDD" id="cd06421">
    <property type="entry name" value="CESA_CelA_like"/>
    <property type="match status" value="1"/>
</dbReference>
<name>A0A1H7LDP2_9BURK</name>
<dbReference type="Proteomes" id="UP000199120">
    <property type="component" value="Unassembled WGS sequence"/>
</dbReference>
<keyword evidence="2 11" id="KW-1003">Cell membrane</keyword>